<sequence length="61" mass="6924">MFSRNSRHPANQVLNECPTKNPNRRRLAPLALDFNMRSAAKPQAHRLHPAAQPDSQSKPPR</sequence>
<dbReference type="RefSeq" id="WP_386089640.1">
    <property type="nucleotide sequence ID" value="NZ_JBHRXN010000011.1"/>
</dbReference>
<dbReference type="Proteomes" id="UP001595741">
    <property type="component" value="Unassembled WGS sequence"/>
</dbReference>
<gene>
    <name evidence="2" type="ORF">ACFOLG_06145</name>
</gene>
<accession>A0ABV7RDU5</accession>
<feature type="region of interest" description="Disordered" evidence="1">
    <location>
        <begin position="1"/>
        <end position="61"/>
    </location>
</feature>
<reference evidence="3" key="1">
    <citation type="journal article" date="2019" name="Int. J. Syst. Evol. Microbiol.">
        <title>The Global Catalogue of Microorganisms (GCM) 10K type strain sequencing project: providing services to taxonomists for standard genome sequencing and annotation.</title>
        <authorList>
            <consortium name="The Broad Institute Genomics Platform"/>
            <consortium name="The Broad Institute Genome Sequencing Center for Infectious Disease"/>
            <person name="Wu L."/>
            <person name="Ma J."/>
        </authorList>
    </citation>
    <scope>NUCLEOTIDE SEQUENCE [LARGE SCALE GENOMIC DNA]</scope>
    <source>
        <strain evidence="3">KCTC 42742</strain>
    </source>
</reference>
<evidence type="ECO:0000313" key="2">
    <source>
        <dbReference type="EMBL" id="MFC3531763.1"/>
    </source>
</evidence>
<evidence type="ECO:0000313" key="3">
    <source>
        <dbReference type="Proteomes" id="UP001595741"/>
    </source>
</evidence>
<organism evidence="2 3">
    <name type="scientific">Vogesella facilis</name>
    <dbReference type="NCBI Taxonomy" id="1655232"/>
    <lineage>
        <taxon>Bacteria</taxon>
        <taxon>Pseudomonadati</taxon>
        <taxon>Pseudomonadota</taxon>
        <taxon>Betaproteobacteria</taxon>
        <taxon>Neisseriales</taxon>
        <taxon>Chromobacteriaceae</taxon>
        <taxon>Vogesella</taxon>
    </lineage>
</organism>
<name>A0ABV7RDU5_9NEIS</name>
<comment type="caution">
    <text evidence="2">The sequence shown here is derived from an EMBL/GenBank/DDBJ whole genome shotgun (WGS) entry which is preliminary data.</text>
</comment>
<protein>
    <submittedName>
        <fullName evidence="2">Uncharacterized protein</fullName>
    </submittedName>
</protein>
<evidence type="ECO:0000256" key="1">
    <source>
        <dbReference type="SAM" id="MobiDB-lite"/>
    </source>
</evidence>
<keyword evidence="3" id="KW-1185">Reference proteome</keyword>
<proteinExistence type="predicted"/>
<dbReference type="EMBL" id="JBHRXN010000011">
    <property type="protein sequence ID" value="MFC3531763.1"/>
    <property type="molecule type" value="Genomic_DNA"/>
</dbReference>
<feature type="compositionally biased region" description="Polar residues" evidence="1">
    <location>
        <begin position="8"/>
        <end position="21"/>
    </location>
</feature>